<keyword evidence="1" id="KW-1133">Transmembrane helix</keyword>
<evidence type="ECO:0000256" key="1">
    <source>
        <dbReference type="SAM" id="Phobius"/>
    </source>
</evidence>
<evidence type="ECO:0000313" key="3">
    <source>
        <dbReference type="Proteomes" id="UP000033633"/>
    </source>
</evidence>
<dbReference type="RefSeq" id="WP_046222244.1">
    <property type="nucleotide sequence ID" value="NZ_JWYV01000022.1"/>
</dbReference>
<dbReference type="PATRIC" id="fig|265726.11.peg.2680"/>
<dbReference type="Proteomes" id="UP000033633">
    <property type="component" value="Unassembled WGS sequence"/>
</dbReference>
<keyword evidence="1" id="KW-0472">Membrane</keyword>
<dbReference type="EMBL" id="JWYV01000022">
    <property type="protein sequence ID" value="KKC98316.1"/>
    <property type="molecule type" value="Genomic_DNA"/>
</dbReference>
<organism evidence="2 3">
    <name type="scientific">Photobacterium halotolerans</name>
    <dbReference type="NCBI Taxonomy" id="265726"/>
    <lineage>
        <taxon>Bacteria</taxon>
        <taxon>Pseudomonadati</taxon>
        <taxon>Pseudomonadota</taxon>
        <taxon>Gammaproteobacteria</taxon>
        <taxon>Vibrionales</taxon>
        <taxon>Vibrionaceae</taxon>
        <taxon>Photobacterium</taxon>
    </lineage>
</organism>
<dbReference type="AlphaFoldDB" id="A0A0F5V961"/>
<feature type="transmembrane region" description="Helical" evidence="1">
    <location>
        <begin position="53"/>
        <end position="78"/>
    </location>
</feature>
<dbReference type="OrthoDB" id="5826407at2"/>
<accession>A0A0F5V961</accession>
<comment type="caution">
    <text evidence="2">The sequence shown here is derived from an EMBL/GenBank/DDBJ whole genome shotgun (WGS) entry which is preliminary data.</text>
</comment>
<gene>
    <name evidence="2" type="ORF">KY46_19400</name>
</gene>
<proteinExistence type="predicted"/>
<reference evidence="2 3" key="1">
    <citation type="submission" date="2014-12" db="EMBL/GenBank/DDBJ databases">
        <title>Mercury Reductase activity and rhizosphere competence traits in the genome of root associated Photobacterium halotolerans MELD1.</title>
        <authorList>
            <person name="Mathew D.C."/>
            <person name="Huang C.-C."/>
        </authorList>
    </citation>
    <scope>NUCLEOTIDE SEQUENCE [LARGE SCALE GENOMIC DNA]</scope>
    <source>
        <strain evidence="2 3">MELD1</strain>
    </source>
</reference>
<feature type="transmembrane region" description="Helical" evidence="1">
    <location>
        <begin position="20"/>
        <end position="41"/>
    </location>
</feature>
<keyword evidence="1" id="KW-0812">Transmembrane</keyword>
<protein>
    <submittedName>
        <fullName evidence="2">Uncharacterized protein</fullName>
    </submittedName>
</protein>
<keyword evidence="3" id="KW-1185">Reference proteome</keyword>
<sequence>MQENNIANNEFLWSKIKSLLGVTIATIGCFFFCLQAYQNFLASFEYTSTSTSYTYIAIAIGSGLMAIPFFLGAVKYLLAFLGKR</sequence>
<evidence type="ECO:0000313" key="2">
    <source>
        <dbReference type="EMBL" id="KKC98316.1"/>
    </source>
</evidence>
<name>A0A0F5V961_9GAMM</name>